<evidence type="ECO:0000259" key="1">
    <source>
        <dbReference type="PROSITE" id="PS51746"/>
    </source>
</evidence>
<dbReference type="Gene3D" id="3.60.40.10">
    <property type="entry name" value="PPM-type phosphatase domain"/>
    <property type="match status" value="1"/>
</dbReference>
<dbReference type="RefSeq" id="WP_181608027.1">
    <property type="nucleotide sequence ID" value="NZ_BAABAM010000001.1"/>
</dbReference>
<dbReference type="SMART" id="SM00332">
    <property type="entry name" value="PP2Cc"/>
    <property type="match status" value="1"/>
</dbReference>
<dbReference type="Pfam" id="PF13672">
    <property type="entry name" value="PP2C_2"/>
    <property type="match status" value="1"/>
</dbReference>
<sequence length="280" mass="29108">MKCPVCDSPVRREHSFCENCGHELAAATCTACGGFDTDGSGYCSQCGQSMPTGRDHLEIELDDGAAGITDRGLRRRRNEDAMALVSSDKLVIGVVCDGVATSPRGDEAAISASELGAAKLLEELAAGATHHEATVRACRVSAAAVAAMGVPDDAPACTYVSAIVEPGTITIGWIGDSRAYWLPESAPAVLLSQDDVASHGVLTSWLGADADVVDAHVHTFAPESPGLLLACSDGLWEYLTREAFPRSGTPLERARDLLRHALASGGRDNVTIVLIPGGPA</sequence>
<name>A0A7W0HN70_9ACTN</name>
<dbReference type="InterPro" id="IPR001932">
    <property type="entry name" value="PPM-type_phosphatase-like_dom"/>
</dbReference>
<dbReference type="AlphaFoldDB" id="A0A7W0HN70"/>
<gene>
    <name evidence="2" type="ORF">HNR30_000546</name>
</gene>
<protein>
    <submittedName>
        <fullName evidence="2">Serine/threonine protein phosphatase PrpC</fullName>
    </submittedName>
</protein>
<dbReference type="CDD" id="cd00143">
    <property type="entry name" value="PP2Cc"/>
    <property type="match status" value="1"/>
</dbReference>
<evidence type="ECO:0000313" key="2">
    <source>
        <dbReference type="EMBL" id="MBA2889211.1"/>
    </source>
</evidence>
<keyword evidence="3" id="KW-1185">Reference proteome</keyword>
<evidence type="ECO:0000313" key="3">
    <source>
        <dbReference type="Proteomes" id="UP000530928"/>
    </source>
</evidence>
<proteinExistence type="predicted"/>
<reference evidence="2 3" key="1">
    <citation type="submission" date="2020-07" db="EMBL/GenBank/DDBJ databases">
        <title>Genomic Encyclopedia of Type Strains, Phase IV (KMG-IV): sequencing the most valuable type-strain genomes for metagenomic binning, comparative biology and taxonomic classification.</title>
        <authorList>
            <person name="Goeker M."/>
        </authorList>
    </citation>
    <scope>NUCLEOTIDE SEQUENCE [LARGE SCALE GENOMIC DNA]</scope>
    <source>
        <strain evidence="2 3">DSM 45533</strain>
    </source>
</reference>
<dbReference type="PROSITE" id="PS51746">
    <property type="entry name" value="PPM_2"/>
    <property type="match status" value="1"/>
</dbReference>
<dbReference type="Proteomes" id="UP000530928">
    <property type="component" value="Unassembled WGS sequence"/>
</dbReference>
<dbReference type="SUPFAM" id="SSF81606">
    <property type="entry name" value="PP2C-like"/>
    <property type="match status" value="1"/>
</dbReference>
<accession>A0A7W0HN70</accession>
<dbReference type="EMBL" id="JACDUR010000001">
    <property type="protein sequence ID" value="MBA2889211.1"/>
    <property type="molecule type" value="Genomic_DNA"/>
</dbReference>
<dbReference type="Pfam" id="PF12773">
    <property type="entry name" value="DZR"/>
    <property type="match status" value="1"/>
</dbReference>
<feature type="domain" description="PPM-type phosphatase" evidence="1">
    <location>
        <begin position="64"/>
        <end position="277"/>
    </location>
</feature>
<comment type="caution">
    <text evidence="2">The sequence shown here is derived from an EMBL/GenBank/DDBJ whole genome shotgun (WGS) entry which is preliminary data.</text>
</comment>
<dbReference type="InterPro" id="IPR025874">
    <property type="entry name" value="DZR"/>
</dbReference>
<organism evidence="2 3">
    <name type="scientific">Nonomuraea soli</name>
    <dbReference type="NCBI Taxonomy" id="1032476"/>
    <lineage>
        <taxon>Bacteria</taxon>
        <taxon>Bacillati</taxon>
        <taxon>Actinomycetota</taxon>
        <taxon>Actinomycetes</taxon>
        <taxon>Streptosporangiales</taxon>
        <taxon>Streptosporangiaceae</taxon>
        <taxon>Nonomuraea</taxon>
    </lineage>
</organism>
<dbReference type="InterPro" id="IPR036457">
    <property type="entry name" value="PPM-type-like_dom_sf"/>
</dbReference>